<evidence type="ECO:0000313" key="2">
    <source>
        <dbReference type="EMBL" id="PWZ01729.1"/>
    </source>
</evidence>
<name>A0A317XWM6_9BASI</name>
<dbReference type="Proteomes" id="UP000246740">
    <property type="component" value="Unassembled WGS sequence"/>
</dbReference>
<sequence>MKVNVVAYRTVSTLLLLTALLQASSGLPILNAPSHITTAQLGQIFLDEGLPGAAQRIQTAADKRLERLGSALEEHVIDDAGVHPIGTRFGGFPQEYRSTRLLLANIQFSLGAMLREAHLQELQNAKTAYEARQQLSMLDTLPNKWLSFLIRQAESLH</sequence>
<dbReference type="InParanoid" id="A0A317XWM6"/>
<accession>A0A317XWM6</accession>
<feature type="signal peptide" evidence="1">
    <location>
        <begin position="1"/>
        <end position="26"/>
    </location>
</feature>
<keyword evidence="3" id="KW-1185">Reference proteome</keyword>
<organism evidence="2 3">
    <name type="scientific">Testicularia cyperi</name>
    <dbReference type="NCBI Taxonomy" id="1882483"/>
    <lineage>
        <taxon>Eukaryota</taxon>
        <taxon>Fungi</taxon>
        <taxon>Dikarya</taxon>
        <taxon>Basidiomycota</taxon>
        <taxon>Ustilaginomycotina</taxon>
        <taxon>Ustilaginomycetes</taxon>
        <taxon>Ustilaginales</taxon>
        <taxon>Anthracoideaceae</taxon>
        <taxon>Testicularia</taxon>
    </lineage>
</organism>
<evidence type="ECO:0000256" key="1">
    <source>
        <dbReference type="SAM" id="SignalP"/>
    </source>
</evidence>
<reference evidence="2 3" key="1">
    <citation type="journal article" date="2018" name="Mol. Biol. Evol.">
        <title>Broad Genomic Sampling Reveals a Smut Pathogenic Ancestry of the Fungal Clade Ustilaginomycotina.</title>
        <authorList>
            <person name="Kijpornyongpan T."/>
            <person name="Mondo S.J."/>
            <person name="Barry K."/>
            <person name="Sandor L."/>
            <person name="Lee J."/>
            <person name="Lipzen A."/>
            <person name="Pangilinan J."/>
            <person name="LaButti K."/>
            <person name="Hainaut M."/>
            <person name="Henrissat B."/>
            <person name="Grigoriev I.V."/>
            <person name="Spatafora J.W."/>
            <person name="Aime M.C."/>
        </authorList>
    </citation>
    <scope>NUCLEOTIDE SEQUENCE [LARGE SCALE GENOMIC DNA]</scope>
    <source>
        <strain evidence="2 3">MCA 3645</strain>
    </source>
</reference>
<protein>
    <submittedName>
        <fullName evidence="2">Uncharacterized protein</fullName>
    </submittedName>
</protein>
<proteinExistence type="predicted"/>
<keyword evidence="1" id="KW-0732">Signal</keyword>
<gene>
    <name evidence="2" type="ORF">BCV70DRAFT_216148</name>
</gene>
<dbReference type="AlphaFoldDB" id="A0A317XWM6"/>
<dbReference type="EMBL" id="KZ819190">
    <property type="protein sequence ID" value="PWZ01729.1"/>
    <property type="molecule type" value="Genomic_DNA"/>
</dbReference>
<evidence type="ECO:0000313" key="3">
    <source>
        <dbReference type="Proteomes" id="UP000246740"/>
    </source>
</evidence>
<feature type="chain" id="PRO_5016407497" evidence="1">
    <location>
        <begin position="27"/>
        <end position="157"/>
    </location>
</feature>